<dbReference type="Proteomes" id="UP000273898">
    <property type="component" value="Unassembled WGS sequence"/>
</dbReference>
<protein>
    <submittedName>
        <fullName evidence="1">Uncharacterized protein</fullName>
    </submittedName>
</protein>
<evidence type="ECO:0000313" key="1">
    <source>
        <dbReference type="EMBL" id="RLJ77655.1"/>
    </source>
</evidence>
<evidence type="ECO:0000313" key="2">
    <source>
        <dbReference type="Proteomes" id="UP000273898"/>
    </source>
</evidence>
<gene>
    <name evidence="1" type="ORF">BCL90_2755</name>
</gene>
<comment type="caution">
    <text evidence="1">The sequence shown here is derived from an EMBL/GenBank/DDBJ whole genome shotgun (WGS) entry which is preliminary data.</text>
</comment>
<name>A0A497Y758_9SPHI</name>
<sequence length="65" mass="7506">MNKSIFFRHLHDLFVILLLYFFEKQGSVFIGSESPAIRFTSLSSVLAPVRFIELWPVPIGKKYCA</sequence>
<dbReference type="EMBL" id="RCCK01000011">
    <property type="protein sequence ID" value="RLJ77655.1"/>
    <property type="molecule type" value="Genomic_DNA"/>
</dbReference>
<proteinExistence type="predicted"/>
<dbReference type="AlphaFoldDB" id="A0A497Y758"/>
<reference evidence="1 2" key="1">
    <citation type="submission" date="2018-10" db="EMBL/GenBank/DDBJ databases">
        <title>Genomic Encyclopedia of Archaeal and Bacterial Type Strains, Phase II (KMG-II): from individual species to whole genera.</title>
        <authorList>
            <person name="Goeker M."/>
        </authorList>
    </citation>
    <scope>NUCLEOTIDE SEQUENCE [LARGE SCALE GENOMIC DNA]</scope>
    <source>
        <strain evidence="1 2">DSM 19624</strain>
    </source>
</reference>
<organism evidence="1 2">
    <name type="scientific">Pedobacter alluvionis</name>
    <dbReference type="NCBI Taxonomy" id="475253"/>
    <lineage>
        <taxon>Bacteria</taxon>
        <taxon>Pseudomonadati</taxon>
        <taxon>Bacteroidota</taxon>
        <taxon>Sphingobacteriia</taxon>
        <taxon>Sphingobacteriales</taxon>
        <taxon>Sphingobacteriaceae</taxon>
        <taxon>Pedobacter</taxon>
    </lineage>
</organism>
<accession>A0A497Y758</accession>